<dbReference type="GO" id="GO:0000049">
    <property type="term" value="F:tRNA binding"/>
    <property type="evidence" value="ECO:0007669"/>
    <property type="project" value="UniProtKB-UniRule"/>
</dbReference>
<dbReference type="InterPro" id="IPR017871">
    <property type="entry name" value="ABC_transporter-like_CS"/>
</dbReference>
<evidence type="ECO:0000313" key="14">
    <source>
        <dbReference type="EMBL" id="MDQ0290475.1"/>
    </source>
</evidence>
<dbReference type="InterPro" id="IPR032781">
    <property type="entry name" value="ABC_tran_Xtn"/>
</dbReference>
<evidence type="ECO:0000256" key="11">
    <source>
        <dbReference type="ARBA" id="ARBA00022917"/>
    </source>
</evidence>
<feature type="binding site" evidence="12">
    <location>
        <begin position="347"/>
        <end position="354"/>
    </location>
    <ligand>
        <name>ATP</name>
        <dbReference type="ChEBI" id="CHEBI:30616"/>
        <label>2</label>
    </ligand>
</feature>
<dbReference type="PANTHER" id="PTHR43858">
    <property type="entry name" value="ENERGY-DEPENDENT TRANSLATIONAL THROTTLE PROTEIN ETTA"/>
    <property type="match status" value="1"/>
</dbReference>
<evidence type="ECO:0000259" key="13">
    <source>
        <dbReference type="PROSITE" id="PS50893"/>
    </source>
</evidence>
<comment type="similarity">
    <text evidence="1 12">Belongs to the ABC transporter superfamily. ABCF family. Translational throttle EttA subfamily.</text>
</comment>
<dbReference type="FunFam" id="3.40.50.300:FF:000183">
    <property type="entry name" value="ABC transporter ATP-binding protein yjjK"/>
    <property type="match status" value="1"/>
</dbReference>
<dbReference type="EC" id="3.6.1.-" evidence="12"/>
<keyword evidence="8 12" id="KW-0067">ATP-binding</keyword>
<evidence type="ECO:0000256" key="7">
    <source>
        <dbReference type="ARBA" id="ARBA00022801"/>
    </source>
</evidence>
<dbReference type="PROSITE" id="PS00211">
    <property type="entry name" value="ABC_TRANSPORTER_1"/>
    <property type="match status" value="1"/>
</dbReference>
<proteinExistence type="inferred from homology"/>
<dbReference type="GO" id="GO:0005737">
    <property type="term" value="C:cytoplasm"/>
    <property type="evidence" value="ECO:0007669"/>
    <property type="project" value="UniProtKB-SubCell"/>
</dbReference>
<evidence type="ECO:0000256" key="8">
    <source>
        <dbReference type="ARBA" id="ARBA00022840"/>
    </source>
</evidence>
<dbReference type="SMART" id="SM00382">
    <property type="entry name" value="AAA"/>
    <property type="match status" value="2"/>
</dbReference>
<feature type="domain" description="ABC transporter" evidence="13">
    <location>
        <begin position="2"/>
        <end position="251"/>
    </location>
</feature>
<dbReference type="GO" id="GO:0016887">
    <property type="term" value="F:ATP hydrolysis activity"/>
    <property type="evidence" value="ECO:0007669"/>
    <property type="project" value="UniProtKB-UniRule"/>
</dbReference>
<comment type="subcellular location">
    <subcellularLocation>
        <location evidence="12">Cytoplasm</location>
    </subcellularLocation>
    <text evidence="12">Associates with ribosomes and polysomes.</text>
</comment>
<dbReference type="InterPro" id="IPR022374">
    <property type="entry name" value="EttA"/>
</dbReference>
<evidence type="ECO:0000256" key="1">
    <source>
        <dbReference type="ARBA" id="ARBA00005868"/>
    </source>
</evidence>
<accession>A0AAE3VHH4</accession>
<dbReference type="PROSITE" id="PS50893">
    <property type="entry name" value="ABC_TRANSPORTER_2"/>
    <property type="match status" value="2"/>
</dbReference>
<evidence type="ECO:0000256" key="2">
    <source>
        <dbReference type="ARBA" id="ARBA00022490"/>
    </source>
</evidence>
<dbReference type="GO" id="GO:0005524">
    <property type="term" value="F:ATP binding"/>
    <property type="evidence" value="ECO:0007669"/>
    <property type="project" value="UniProtKB-UniRule"/>
</dbReference>
<dbReference type="Pfam" id="PF00005">
    <property type="entry name" value="ABC_tran"/>
    <property type="match status" value="2"/>
</dbReference>
<reference evidence="14" key="1">
    <citation type="submission" date="2023-07" db="EMBL/GenBank/DDBJ databases">
        <title>Genomic Encyclopedia of Type Strains, Phase IV (KMG-IV): sequencing the most valuable type-strain genomes for metagenomic binning, comparative biology and taxonomic classification.</title>
        <authorList>
            <person name="Goeker M."/>
        </authorList>
    </citation>
    <scope>NUCLEOTIDE SEQUENCE</scope>
    <source>
        <strain evidence="14">DSM 24202</strain>
    </source>
</reference>
<keyword evidence="15" id="KW-1185">Reference proteome</keyword>
<dbReference type="InterPro" id="IPR003439">
    <property type="entry name" value="ABC_transporter-like_ATP-bd"/>
</dbReference>
<dbReference type="InterPro" id="IPR027417">
    <property type="entry name" value="P-loop_NTPase"/>
</dbReference>
<comment type="subunit">
    <text evidence="12">Monomer. Probably contacts ribosomal proteins L1, L5, L33 and S7, the 16S and 23S rRNA and the P-site containing tRNA(fMet).</text>
</comment>
<dbReference type="InterPro" id="IPR003593">
    <property type="entry name" value="AAA+_ATPase"/>
</dbReference>
<keyword evidence="4 12" id="KW-0699">rRNA-binding</keyword>
<sequence>MSKFYTDKPVLQNFNLSFYLGAKIGIVGENGSGKSTLLRIMAGLDTEIQGTAQISKGCRALLVPQEPRLNPEKNVRGNLEEAMAPVQALIDRYDVVMGRMGDDLPEKEMNKLNDEFDFLQNEIDRLDGWNMDHLLDVASEALVLPPDDADVATLSGGERRRVALCKALLEKPDLLLLDEPTNHLDAETISWLEKTLREYPGTVIIVTHDRYFLDNITKWILEIENTRGIPFEGNYSSWLKQKQELLRIQEKKESLRQQILAHELEWINSTPAGRLKKNQARVNRYEELAGRGFEVRKDDISIQIPPGPRLGDRVLKVSGLCKGYAGRPLIDHCDFELPRGGIVGVIGPNGIGKTTLFRMIIGQEQPDAGRLELGETVQLSYVDQHRDALDGTKTVFEEISGGNEELQLGDRRINARAYLSRFNFRGPQQQKLVGQLSGGERNRVHLAKLLRSGGNLLLLDEPTNDLDVNTMRVLEEALIEFPGCAMVISHDRFFLNRICTHLLIFTGDGKLSWFEGNFESYEERVLAQDGERLLHRRSRYRALPL</sequence>
<evidence type="ECO:0000256" key="4">
    <source>
        <dbReference type="ARBA" id="ARBA00022730"/>
    </source>
</evidence>
<keyword evidence="11 12" id="KW-0648">Protein biosynthesis</keyword>
<comment type="domain">
    <text evidence="12">The arm domain is inserted in the first ABC transporter domain. Probably contacts ribosomal protein L1.</text>
</comment>
<keyword evidence="2 12" id="KW-0963">Cytoplasm</keyword>
<comment type="catalytic activity">
    <reaction evidence="12">
        <text>ATP + H2O = ADP + phosphate + H(+)</text>
        <dbReference type="Rhea" id="RHEA:13065"/>
        <dbReference type="ChEBI" id="CHEBI:15377"/>
        <dbReference type="ChEBI" id="CHEBI:15378"/>
        <dbReference type="ChEBI" id="CHEBI:30616"/>
        <dbReference type="ChEBI" id="CHEBI:43474"/>
        <dbReference type="ChEBI" id="CHEBI:456216"/>
    </reaction>
</comment>
<dbReference type="SUPFAM" id="SSF52540">
    <property type="entry name" value="P-loop containing nucleoside triphosphate hydrolases"/>
    <property type="match status" value="2"/>
</dbReference>
<evidence type="ECO:0000256" key="12">
    <source>
        <dbReference type="HAMAP-Rule" id="MF_00847"/>
    </source>
</evidence>
<keyword evidence="10 12" id="KW-0694">RNA-binding</keyword>
<keyword evidence="3 12" id="KW-0820">tRNA-binding</keyword>
<feature type="domain" description="ABC transporter" evidence="13">
    <location>
        <begin position="315"/>
        <end position="533"/>
    </location>
</feature>
<comment type="caution">
    <text evidence="14">The sequence shown here is derived from an EMBL/GenBank/DDBJ whole genome shotgun (WGS) entry which is preliminary data.</text>
</comment>
<keyword evidence="7 12" id="KW-0378">Hydrolase</keyword>
<dbReference type="Proteomes" id="UP001238163">
    <property type="component" value="Unassembled WGS sequence"/>
</dbReference>
<dbReference type="GO" id="GO:0045900">
    <property type="term" value="P:negative regulation of translational elongation"/>
    <property type="evidence" value="ECO:0007669"/>
    <property type="project" value="UniProtKB-UniRule"/>
</dbReference>
<keyword evidence="5 12" id="KW-0677">Repeat</keyword>
<evidence type="ECO:0000313" key="15">
    <source>
        <dbReference type="Proteomes" id="UP001238163"/>
    </source>
</evidence>
<dbReference type="GO" id="GO:0006412">
    <property type="term" value="P:translation"/>
    <property type="evidence" value="ECO:0007669"/>
    <property type="project" value="UniProtKB-KW"/>
</dbReference>
<dbReference type="Gene3D" id="3.40.50.300">
    <property type="entry name" value="P-loop containing nucleotide triphosphate hydrolases"/>
    <property type="match status" value="2"/>
</dbReference>
<dbReference type="Pfam" id="PF12848">
    <property type="entry name" value="ABC_tran_Xtn"/>
    <property type="match status" value="1"/>
</dbReference>
<name>A0AAE3VHH4_9BACT</name>
<evidence type="ECO:0000256" key="10">
    <source>
        <dbReference type="ARBA" id="ARBA00022884"/>
    </source>
</evidence>
<keyword evidence="9 12" id="KW-0810">Translation regulation</keyword>
<protein>
    <recommendedName>
        <fullName evidence="12">Energy-dependent translational throttle protein EttA</fullName>
        <ecNumber evidence="12">3.6.1.-</ecNumber>
    </recommendedName>
    <alternativeName>
        <fullName evidence="12">Translational regulatory factor EttA</fullName>
    </alternativeName>
</protein>
<evidence type="ECO:0000256" key="9">
    <source>
        <dbReference type="ARBA" id="ARBA00022845"/>
    </source>
</evidence>
<dbReference type="CDD" id="cd03221">
    <property type="entry name" value="ABCF_EF-3"/>
    <property type="match status" value="2"/>
</dbReference>
<dbReference type="FunFam" id="3.40.50.300:FF:000011">
    <property type="entry name" value="Putative ABC transporter ATP-binding component"/>
    <property type="match status" value="1"/>
</dbReference>
<dbReference type="HAMAP" id="MF_00847">
    <property type="entry name" value="EttA"/>
    <property type="match status" value="1"/>
</dbReference>
<comment type="function">
    <text evidence="12">A translation factor that gates the progression of the 70S ribosomal initiation complex (IC, containing tRNA(fMet) in the P-site) into the translation elongation cycle by using a mechanism sensitive to the ATP/ADP ratio. Binds to the 70S ribosome E-site where it modulates the state of the translating ribosome during subunit translocation. ATP hydrolysis probably frees it from the ribosome, which can enter the elongation phase.</text>
</comment>
<dbReference type="PANTHER" id="PTHR43858:SF1">
    <property type="entry name" value="ABC TRANSPORTER-RELATED PROTEIN"/>
    <property type="match status" value="1"/>
</dbReference>
<evidence type="ECO:0000256" key="5">
    <source>
        <dbReference type="ARBA" id="ARBA00022737"/>
    </source>
</evidence>
<organism evidence="14 15">
    <name type="scientific">Oligosphaera ethanolica</name>
    <dbReference type="NCBI Taxonomy" id="760260"/>
    <lineage>
        <taxon>Bacteria</taxon>
        <taxon>Pseudomonadati</taxon>
        <taxon>Lentisphaerota</taxon>
        <taxon>Oligosphaeria</taxon>
        <taxon>Oligosphaerales</taxon>
        <taxon>Oligosphaeraceae</taxon>
        <taxon>Oligosphaera</taxon>
    </lineage>
</organism>
<comment type="domain">
    <text evidence="12">The P-site tRNA interaction motif (PtIM domain) probably interacts with the P-site tRNA(fMet) as well as the 23S rRNA.</text>
</comment>
<evidence type="ECO:0000256" key="3">
    <source>
        <dbReference type="ARBA" id="ARBA00022555"/>
    </source>
</evidence>
<dbReference type="GO" id="GO:0019843">
    <property type="term" value="F:rRNA binding"/>
    <property type="evidence" value="ECO:0007669"/>
    <property type="project" value="UniProtKB-UniRule"/>
</dbReference>
<dbReference type="NCBIfam" id="NF008775">
    <property type="entry name" value="PRK11819.1"/>
    <property type="match status" value="1"/>
</dbReference>
<evidence type="ECO:0000256" key="6">
    <source>
        <dbReference type="ARBA" id="ARBA00022741"/>
    </source>
</evidence>
<dbReference type="AlphaFoldDB" id="A0AAE3VHH4"/>
<comment type="caution">
    <text evidence="12">Lacks conserved residue(s) required for the propagation of feature annotation.</text>
</comment>
<feature type="region of interest" description="PtIM" evidence="12">
    <location>
        <begin position="233"/>
        <end position="313"/>
    </location>
</feature>
<keyword evidence="6 12" id="KW-0547">Nucleotide-binding</keyword>
<gene>
    <name evidence="12" type="primary">ettA</name>
    <name evidence="14" type="ORF">J3R75_002582</name>
</gene>
<dbReference type="EMBL" id="JAUSVL010000001">
    <property type="protein sequence ID" value="MDQ0290475.1"/>
    <property type="molecule type" value="Genomic_DNA"/>
</dbReference>
<dbReference type="GO" id="GO:0043022">
    <property type="term" value="F:ribosome binding"/>
    <property type="evidence" value="ECO:0007669"/>
    <property type="project" value="UniProtKB-UniRule"/>
</dbReference>